<dbReference type="HOGENOM" id="CLU_1675347_0_0_11"/>
<dbReference type="Proteomes" id="UP000002484">
    <property type="component" value="Chromosome"/>
</dbReference>
<dbReference type="PROSITE" id="PS50995">
    <property type="entry name" value="HTH_MARR_2"/>
    <property type="match status" value="1"/>
</dbReference>
<accession>E3IZE0</accession>
<keyword evidence="3" id="KW-1185">Reference proteome</keyword>
<evidence type="ECO:0000259" key="1">
    <source>
        <dbReference type="PROSITE" id="PS50995"/>
    </source>
</evidence>
<dbReference type="InterPro" id="IPR039422">
    <property type="entry name" value="MarR/SlyA-like"/>
</dbReference>
<dbReference type="Gene3D" id="1.10.10.10">
    <property type="entry name" value="Winged helix-like DNA-binding domain superfamily/Winged helix DNA-binding domain"/>
    <property type="match status" value="1"/>
</dbReference>
<organism evidence="2 3">
    <name type="scientific">Pseudofrankia inefficax (strain DSM 45817 / CECT 9037 / DDB 130130 / EuI1c)</name>
    <name type="common">Frankia inefficax</name>
    <dbReference type="NCBI Taxonomy" id="298654"/>
    <lineage>
        <taxon>Bacteria</taxon>
        <taxon>Bacillati</taxon>
        <taxon>Actinomycetota</taxon>
        <taxon>Actinomycetes</taxon>
        <taxon>Frankiales</taxon>
        <taxon>Frankiaceae</taxon>
        <taxon>Pseudofrankia</taxon>
    </lineage>
</organism>
<reference evidence="2 3" key="1">
    <citation type="submission" date="2010-10" db="EMBL/GenBank/DDBJ databases">
        <title>Complete sequence of Frankia sp. EuI1c.</title>
        <authorList>
            <consortium name="US DOE Joint Genome Institute"/>
            <person name="Lucas S."/>
            <person name="Copeland A."/>
            <person name="Lapidus A."/>
            <person name="Cheng J.-F."/>
            <person name="Bruce D."/>
            <person name="Goodwin L."/>
            <person name="Pitluck S."/>
            <person name="Chertkov O."/>
            <person name="Detter J.C."/>
            <person name="Han C."/>
            <person name="Tapia R."/>
            <person name="Land M."/>
            <person name="Hauser L."/>
            <person name="Jeffries C."/>
            <person name="Kyrpides N."/>
            <person name="Ivanova N."/>
            <person name="Mikhailova N."/>
            <person name="Beauchemin N."/>
            <person name="Sen A."/>
            <person name="Sur S.A."/>
            <person name="Gtari M."/>
            <person name="Wall L."/>
            <person name="Tisa L."/>
            <person name="Woyke T."/>
        </authorList>
    </citation>
    <scope>NUCLEOTIDE SEQUENCE [LARGE SCALE GENOMIC DNA]</scope>
    <source>
        <strain evidence="3">DSM 45817 / CECT 9037 / EuI1c</strain>
    </source>
</reference>
<evidence type="ECO:0000313" key="3">
    <source>
        <dbReference type="Proteomes" id="UP000002484"/>
    </source>
</evidence>
<dbReference type="AlphaFoldDB" id="E3IZE0"/>
<proteinExistence type="predicted"/>
<dbReference type="InterPro" id="IPR036388">
    <property type="entry name" value="WH-like_DNA-bd_sf"/>
</dbReference>
<feature type="domain" description="HTH marR-type" evidence="1">
    <location>
        <begin position="1"/>
        <end position="138"/>
    </location>
</feature>
<dbReference type="eggNOG" id="COG1846">
    <property type="taxonomic scope" value="Bacteria"/>
</dbReference>
<dbReference type="RefSeq" id="WP_013425828.1">
    <property type="nucleotide sequence ID" value="NC_014666.1"/>
</dbReference>
<dbReference type="OrthoDB" id="5120077at2"/>
<dbReference type="SMART" id="SM00347">
    <property type="entry name" value="HTH_MARR"/>
    <property type="match status" value="1"/>
</dbReference>
<dbReference type="GO" id="GO:0003700">
    <property type="term" value="F:DNA-binding transcription factor activity"/>
    <property type="evidence" value="ECO:0007669"/>
    <property type="project" value="InterPro"/>
</dbReference>
<dbReference type="InterPro" id="IPR036390">
    <property type="entry name" value="WH_DNA-bd_sf"/>
</dbReference>
<gene>
    <name evidence="2" type="ordered locus">FraEuI1c_4719</name>
</gene>
<dbReference type="STRING" id="298654.FraEuI1c_4719"/>
<evidence type="ECO:0000313" key="2">
    <source>
        <dbReference type="EMBL" id="ADP82710.1"/>
    </source>
</evidence>
<dbReference type="InParanoid" id="E3IZE0"/>
<sequence length="157" mass="16259">METPAPVETPAAVVPAAAVRALVGAARVLERASGELSLAQYRVLASVAAGDERASRIAARLALGKPTISATVESLRQRGLLTRAAVDDDQRAAALRLTDDGRAVLDAAERAMLDRLGELAARTPEPAAVLDALRALDGAVDGYLADRAAARGLTRRA</sequence>
<protein>
    <submittedName>
        <fullName evidence="2">Transcriptional regulator, MarR family</fullName>
    </submittedName>
</protein>
<dbReference type="InterPro" id="IPR000835">
    <property type="entry name" value="HTH_MarR-typ"/>
</dbReference>
<dbReference type="SUPFAM" id="SSF46785">
    <property type="entry name" value="Winged helix' DNA-binding domain"/>
    <property type="match status" value="1"/>
</dbReference>
<dbReference type="PANTHER" id="PTHR33164">
    <property type="entry name" value="TRANSCRIPTIONAL REGULATOR, MARR FAMILY"/>
    <property type="match status" value="1"/>
</dbReference>
<dbReference type="GO" id="GO:0006950">
    <property type="term" value="P:response to stress"/>
    <property type="evidence" value="ECO:0007669"/>
    <property type="project" value="TreeGrafter"/>
</dbReference>
<dbReference type="KEGG" id="fri:FraEuI1c_4719"/>
<dbReference type="PANTHER" id="PTHR33164:SF103">
    <property type="entry name" value="REGULATORY PROTEIN MARR"/>
    <property type="match status" value="1"/>
</dbReference>
<dbReference type="Pfam" id="PF12802">
    <property type="entry name" value="MarR_2"/>
    <property type="match status" value="1"/>
</dbReference>
<dbReference type="EMBL" id="CP002299">
    <property type="protein sequence ID" value="ADP82710.1"/>
    <property type="molecule type" value="Genomic_DNA"/>
</dbReference>
<name>E3IZE0_PSEI1</name>